<proteinExistence type="inferred from homology"/>
<keyword evidence="4 7" id="KW-0472">Membrane</keyword>
<dbReference type="PANTHER" id="PTHR33048">
    <property type="entry name" value="PTH11-LIKE INTEGRAL MEMBRANE PROTEIN (AFU_ORTHOLOGUE AFUA_5G11245)"/>
    <property type="match status" value="1"/>
</dbReference>
<name>A0A8H3FNT1_9LECA</name>
<evidence type="ECO:0000256" key="7">
    <source>
        <dbReference type="SAM" id="Phobius"/>
    </source>
</evidence>
<comment type="subcellular location">
    <subcellularLocation>
        <location evidence="1">Membrane</location>
        <topology evidence="1">Multi-pass membrane protein</topology>
    </subcellularLocation>
</comment>
<gene>
    <name evidence="9" type="ORF">HETSPECPRED_006703</name>
</gene>
<evidence type="ECO:0000313" key="10">
    <source>
        <dbReference type="Proteomes" id="UP000664521"/>
    </source>
</evidence>
<evidence type="ECO:0000256" key="6">
    <source>
        <dbReference type="SAM" id="MobiDB-lite"/>
    </source>
</evidence>
<feature type="transmembrane region" description="Helical" evidence="7">
    <location>
        <begin position="57"/>
        <end position="83"/>
    </location>
</feature>
<dbReference type="Pfam" id="PF20684">
    <property type="entry name" value="Fung_rhodopsin"/>
    <property type="match status" value="1"/>
</dbReference>
<dbReference type="AlphaFoldDB" id="A0A8H3FNT1"/>
<evidence type="ECO:0000256" key="2">
    <source>
        <dbReference type="ARBA" id="ARBA00022692"/>
    </source>
</evidence>
<feature type="transmembrane region" description="Helical" evidence="7">
    <location>
        <begin position="137"/>
        <end position="156"/>
    </location>
</feature>
<dbReference type="EMBL" id="CAJPDS010000046">
    <property type="protein sequence ID" value="CAF9927919.1"/>
    <property type="molecule type" value="Genomic_DNA"/>
</dbReference>
<evidence type="ECO:0000256" key="3">
    <source>
        <dbReference type="ARBA" id="ARBA00022989"/>
    </source>
</evidence>
<dbReference type="InterPro" id="IPR049326">
    <property type="entry name" value="Rhodopsin_dom_fungi"/>
</dbReference>
<evidence type="ECO:0000256" key="1">
    <source>
        <dbReference type="ARBA" id="ARBA00004141"/>
    </source>
</evidence>
<sequence length="356" mass="39155">MSHPSSVQEPPPADLSEDDGAKLIVLSCVFSVLCIAVVSARFWAATKKKARLWWDDWLCIPSLFFALSLNAINITMVQVAGVGRHSASFGDEAPIMLGKWAKILYFELLAYSFAVPLPKIVLLLFYVRIFSNPKFKVAVYAIATFVIAWCPAVFLTDLFQCKPVAFGWDKTLSGGGTCIDVLAFFRYIAVPAVMSDAAVLVLPLPLIWQLNMTQKQKMALSGVFVLGSLGLIASIVRMVIFFQSEAFADPTWDAVTLLAWTMVEVDAVLIAACLPPLRPLFISFVQSTSKLTSKVHHRLGKTNESSSSHSGSGGVQKEGFTRIDDESGIRRTWEVELVETNSSQHELKDDRPGAFV</sequence>
<keyword evidence="2 7" id="KW-0812">Transmembrane</keyword>
<comment type="similarity">
    <text evidence="5">Belongs to the SAT4 family.</text>
</comment>
<comment type="caution">
    <text evidence="9">The sequence shown here is derived from an EMBL/GenBank/DDBJ whole genome shotgun (WGS) entry which is preliminary data.</text>
</comment>
<feature type="region of interest" description="Disordered" evidence="6">
    <location>
        <begin position="296"/>
        <end position="319"/>
    </location>
</feature>
<reference evidence="9" key="1">
    <citation type="submission" date="2021-03" db="EMBL/GenBank/DDBJ databases">
        <authorList>
            <person name="Tagirdzhanova G."/>
        </authorList>
    </citation>
    <scope>NUCLEOTIDE SEQUENCE</scope>
</reference>
<dbReference type="InterPro" id="IPR052337">
    <property type="entry name" value="SAT4-like"/>
</dbReference>
<dbReference type="PANTHER" id="PTHR33048:SF156">
    <property type="entry name" value="INTEGRAL MEMBRANE PROTEIN"/>
    <property type="match status" value="1"/>
</dbReference>
<feature type="transmembrane region" description="Helical" evidence="7">
    <location>
        <begin position="220"/>
        <end position="242"/>
    </location>
</feature>
<dbReference type="GO" id="GO:0016020">
    <property type="term" value="C:membrane"/>
    <property type="evidence" value="ECO:0007669"/>
    <property type="project" value="UniProtKB-SubCell"/>
</dbReference>
<accession>A0A8H3FNT1</accession>
<feature type="transmembrane region" description="Helical" evidence="7">
    <location>
        <begin position="184"/>
        <end position="208"/>
    </location>
</feature>
<keyword evidence="10" id="KW-1185">Reference proteome</keyword>
<feature type="transmembrane region" description="Helical" evidence="7">
    <location>
        <begin position="103"/>
        <end position="125"/>
    </location>
</feature>
<evidence type="ECO:0000259" key="8">
    <source>
        <dbReference type="Pfam" id="PF20684"/>
    </source>
</evidence>
<evidence type="ECO:0000256" key="4">
    <source>
        <dbReference type="ARBA" id="ARBA00023136"/>
    </source>
</evidence>
<evidence type="ECO:0000256" key="5">
    <source>
        <dbReference type="ARBA" id="ARBA00038359"/>
    </source>
</evidence>
<feature type="transmembrane region" description="Helical" evidence="7">
    <location>
        <begin position="20"/>
        <end position="45"/>
    </location>
</feature>
<evidence type="ECO:0000313" key="9">
    <source>
        <dbReference type="EMBL" id="CAF9927919.1"/>
    </source>
</evidence>
<organism evidence="9 10">
    <name type="scientific">Heterodermia speciosa</name>
    <dbReference type="NCBI Taxonomy" id="116794"/>
    <lineage>
        <taxon>Eukaryota</taxon>
        <taxon>Fungi</taxon>
        <taxon>Dikarya</taxon>
        <taxon>Ascomycota</taxon>
        <taxon>Pezizomycotina</taxon>
        <taxon>Lecanoromycetes</taxon>
        <taxon>OSLEUM clade</taxon>
        <taxon>Lecanoromycetidae</taxon>
        <taxon>Caliciales</taxon>
        <taxon>Physciaceae</taxon>
        <taxon>Heterodermia</taxon>
    </lineage>
</organism>
<keyword evidence="3 7" id="KW-1133">Transmembrane helix</keyword>
<dbReference type="Proteomes" id="UP000664521">
    <property type="component" value="Unassembled WGS sequence"/>
</dbReference>
<dbReference type="OrthoDB" id="3529975at2759"/>
<feature type="domain" description="Rhodopsin" evidence="8">
    <location>
        <begin position="40"/>
        <end position="281"/>
    </location>
</feature>
<protein>
    <recommendedName>
        <fullName evidence="8">Rhodopsin domain-containing protein</fullName>
    </recommendedName>
</protein>